<evidence type="ECO:0000256" key="1">
    <source>
        <dbReference type="ARBA" id="ARBA00023239"/>
    </source>
</evidence>
<dbReference type="Gene3D" id="1.10.8.1080">
    <property type="match status" value="1"/>
</dbReference>
<dbReference type="CDD" id="cd05007">
    <property type="entry name" value="SIS_Etherase"/>
    <property type="match status" value="1"/>
</dbReference>
<keyword evidence="2" id="KW-0119">Carbohydrate metabolism</keyword>
<evidence type="ECO:0000259" key="3">
    <source>
        <dbReference type="PROSITE" id="PS51464"/>
    </source>
</evidence>
<dbReference type="InterPro" id="IPR040190">
    <property type="entry name" value="MURQ/GCKR"/>
</dbReference>
<dbReference type="GO" id="GO:0097367">
    <property type="term" value="F:carbohydrate derivative binding"/>
    <property type="evidence" value="ECO:0007669"/>
    <property type="project" value="InterPro"/>
</dbReference>
<evidence type="ECO:0000313" key="4">
    <source>
        <dbReference type="EMBL" id="RDB36205.1"/>
    </source>
</evidence>
<dbReference type="SUPFAM" id="SSF53697">
    <property type="entry name" value="SIS domain"/>
    <property type="match status" value="1"/>
</dbReference>
<accession>A0A369KU28</accession>
<keyword evidence="5" id="KW-1185">Reference proteome</keyword>
<name>A0A369KU28_9BACT</name>
<dbReference type="Gene3D" id="3.40.50.10490">
    <property type="entry name" value="Glucose-6-phosphate isomerase like protein, domain 1"/>
    <property type="match status" value="1"/>
</dbReference>
<dbReference type="GO" id="GO:0016803">
    <property type="term" value="F:ether hydrolase activity"/>
    <property type="evidence" value="ECO:0007669"/>
    <property type="project" value="TreeGrafter"/>
</dbReference>
<dbReference type="NCBIfam" id="NF009222">
    <property type="entry name" value="PRK12570.1"/>
    <property type="match status" value="1"/>
</dbReference>
<dbReference type="PROSITE" id="PS51464">
    <property type="entry name" value="SIS"/>
    <property type="match status" value="1"/>
</dbReference>
<dbReference type="PANTHER" id="PTHR10088">
    <property type="entry name" value="GLUCOKINASE REGULATORY PROTEIN"/>
    <property type="match status" value="1"/>
</dbReference>
<dbReference type="EMBL" id="QOVW01000065">
    <property type="protein sequence ID" value="RDB36205.1"/>
    <property type="molecule type" value="Genomic_DNA"/>
</dbReference>
<dbReference type="AlphaFoldDB" id="A0A369KU28"/>
<reference evidence="4" key="1">
    <citation type="submission" date="2018-04" db="EMBL/GenBank/DDBJ databases">
        <title>Draft genome sequence of the Candidatus Spirobacillus cienkowskii, a pathogen of freshwater Daphnia species, reconstructed from hemolymph metagenomic reads.</title>
        <authorList>
            <person name="Bresciani L."/>
            <person name="Lemos L.N."/>
            <person name="Wale N."/>
            <person name="Lin J.Y."/>
            <person name="Fernandes G.R."/>
            <person name="Duffy M.A."/>
            <person name="Rodrigues J.M."/>
        </authorList>
    </citation>
    <scope>NUCLEOTIDE SEQUENCE [LARGE SCALE GENOMIC DNA]</scope>
    <source>
        <strain evidence="4">Binning01</strain>
    </source>
</reference>
<dbReference type="PANTHER" id="PTHR10088:SF4">
    <property type="entry name" value="GLUCOKINASE REGULATORY PROTEIN"/>
    <property type="match status" value="1"/>
</dbReference>
<feature type="domain" description="SIS" evidence="3">
    <location>
        <begin position="50"/>
        <end position="213"/>
    </location>
</feature>
<evidence type="ECO:0000313" key="5">
    <source>
        <dbReference type="Proteomes" id="UP000253934"/>
    </source>
</evidence>
<evidence type="ECO:0000256" key="2">
    <source>
        <dbReference type="ARBA" id="ARBA00023277"/>
    </source>
</evidence>
<dbReference type="GO" id="GO:0046348">
    <property type="term" value="P:amino sugar catabolic process"/>
    <property type="evidence" value="ECO:0007669"/>
    <property type="project" value="InterPro"/>
</dbReference>
<dbReference type="NCBIfam" id="NF003915">
    <property type="entry name" value="PRK05441.1"/>
    <property type="match status" value="1"/>
</dbReference>
<proteinExistence type="predicted"/>
<organism evidence="4 5">
    <name type="scientific">Spirobacillus cienkowskii</name>
    <dbReference type="NCBI Taxonomy" id="495820"/>
    <lineage>
        <taxon>Bacteria</taxon>
        <taxon>Pseudomonadati</taxon>
        <taxon>Bdellovibrionota</taxon>
        <taxon>Oligoflexia</taxon>
        <taxon>Silvanigrellales</taxon>
        <taxon>Spirobacillus</taxon>
    </lineage>
</organism>
<comment type="caution">
    <text evidence="4">The sequence shown here is derived from an EMBL/GenBank/DDBJ whole genome shotgun (WGS) entry which is preliminary data.</text>
</comment>
<protein>
    <submittedName>
        <fullName evidence="4">N-acetylmuramic acid 6-phosphate etherase</fullName>
    </submittedName>
</protein>
<dbReference type="Pfam" id="PF20741">
    <property type="entry name" value="GKRP-like_C"/>
    <property type="match status" value="1"/>
</dbReference>
<dbReference type="InterPro" id="IPR046348">
    <property type="entry name" value="SIS_dom_sf"/>
</dbReference>
<dbReference type="InterPro" id="IPR001347">
    <property type="entry name" value="SIS_dom"/>
</dbReference>
<gene>
    <name evidence="4" type="ORF">DCC88_06390</name>
</gene>
<dbReference type="InterPro" id="IPR005488">
    <property type="entry name" value="Etherase_MurQ"/>
</dbReference>
<dbReference type="Proteomes" id="UP000253934">
    <property type="component" value="Unassembled WGS sequence"/>
</dbReference>
<keyword evidence="1" id="KW-0456">Lyase</keyword>
<dbReference type="GO" id="GO:0009254">
    <property type="term" value="P:peptidoglycan turnover"/>
    <property type="evidence" value="ECO:0007669"/>
    <property type="project" value="TreeGrafter"/>
</dbReference>
<dbReference type="GO" id="GO:0016835">
    <property type="term" value="F:carbon-oxygen lyase activity"/>
    <property type="evidence" value="ECO:0007669"/>
    <property type="project" value="InterPro"/>
</dbReference>
<sequence>MNTEKRSKKYSNLDLWDNKEVLETILESQLNAICSIKQLISDIDSAVTKATTLLEHGGRLIFAGAGTSGRLAAQESAELYPTYAWPKNKTHYLIAGGDKALSQSVENAEDSIEKGEHDCKKIKPTSKDVVICVAASGRTPYTLGVLRTANQAGALTIGISSLEHAPILNEAKIKLFTNTGSEVIAGSTRMKAGTAQKVILNMITTALMIKLNRTYDGYMVDVVASNEKLQHRAIHIISEICLADSEAAKQALLTCHGNVKLACVYLKCQSKELAEEILSKTSGNLRKSLEKLPEHYKKS</sequence>
<dbReference type="Pfam" id="PF22645">
    <property type="entry name" value="GKRP_SIS_N"/>
    <property type="match status" value="1"/>
</dbReference>